<feature type="compositionally biased region" description="Acidic residues" evidence="2">
    <location>
        <begin position="805"/>
        <end position="814"/>
    </location>
</feature>
<evidence type="ECO:0000259" key="4">
    <source>
        <dbReference type="Pfam" id="PF24817"/>
    </source>
</evidence>
<dbReference type="GO" id="GO:0043596">
    <property type="term" value="C:nuclear replication fork"/>
    <property type="evidence" value="ECO:0007669"/>
    <property type="project" value="TreeGrafter"/>
</dbReference>
<dbReference type="SMART" id="SM00320">
    <property type="entry name" value="WD40"/>
    <property type="match status" value="3"/>
</dbReference>
<feature type="region of interest" description="Disordered" evidence="2">
    <location>
        <begin position="800"/>
        <end position="894"/>
    </location>
</feature>
<dbReference type="PROSITE" id="PS50082">
    <property type="entry name" value="WD_REPEATS_2"/>
    <property type="match status" value="2"/>
</dbReference>
<sequence>MSFRTLQSFSVHPPGAGDLDILPNGIAVTCGEDGYVCFTDVKELKEIRSMRIVTDDGTVPSISVSATLSADGAHRDVFVASSDNYLLNRYSLGAKATFEGCYLRCTEEIKHISCSKSYVAVVSEDLRSRVVVRANMERVLILEGHKEVVKSVAIDPMETFVATSSADGTVKLFNIADVDGETVEVNPAGSLPIRYQHGMDDEVLARIAWQPQTGSLLAVPLQMNTIGLYERGTWKLNGKLVFPTFDGVFNADVNAIAFSPNGHYVVAASMSKQIFVWDVATRECLCSFECEDNVIALSWLVDANGFAVLMSSGLIGHASDVIPASKEPPTNTSVAAPLPVAAPTVEAVSPTPATSTKPDPSVLSTTTTAEDEDEMQVNAIKRSFGFDPDMAVLPAEATIDDDDLDPTTQAAMDAPLLATSSGLVPVAAATAVAQPSFQPGAVLQGPVILLAWNLLGDIEALTSTDQTPLVVLRFNDKAKRGFKFHDTYNLTMADFDDDGAIFAAPAQDDLPSVISYRPIDSWTSSGAWHHSLPEGEDVLCVTTAGSTCAVGTTRQYVRLFGAGGVLLSLFALPGRIVTLASHASGALAVLYAVGGTLHYAVYTVQSTAPRVQVRAQGVLPVAAVEWFGFNDDAAMLFCVQAKTGVVLVLSELVGRQWMPLVNPTHTHGPIFVVGVRDSTVFFLPKILDAPLHLPRKHRPVLSTWSYDRVEEDALWPAQKAAHAIAIDTDDAAMTVPLQAAADKAIILRIKSLCGSDQVQQALDLAACLALEKSHAIVQQIATHFGHRELHKRLVRLEAEAFPHDDEGDDEEETETAPPPRRAVASAFARTSSTREPEQHVASQDDDEPPQAKQTPAVAPAPSRPVRPTPGTFVNPFKKRPTGDADTGDSRKKQK</sequence>
<dbReference type="AlphaFoldDB" id="A0A485L067"/>
<dbReference type="EMBL" id="VJMH01005464">
    <property type="protein sequence ID" value="KAF0695617.1"/>
    <property type="molecule type" value="Genomic_DNA"/>
</dbReference>
<accession>A0A485L067</accession>
<feature type="domain" description="WDHD1 first WD40" evidence="4">
    <location>
        <begin position="12"/>
        <end position="313"/>
    </location>
</feature>
<dbReference type="OrthoDB" id="427368at2759"/>
<dbReference type="InterPro" id="IPR001680">
    <property type="entry name" value="WD40_rpt"/>
</dbReference>
<feature type="repeat" description="WD" evidence="1">
    <location>
        <begin position="253"/>
        <end position="287"/>
    </location>
</feature>
<protein>
    <submittedName>
        <fullName evidence="6">Aste57867_13568 protein</fullName>
    </submittedName>
</protein>
<dbReference type="Pfam" id="PF12341">
    <property type="entry name" value="Mcl1_mid"/>
    <property type="match status" value="1"/>
</dbReference>
<organism evidence="6 7">
    <name type="scientific">Aphanomyces stellatus</name>
    <dbReference type="NCBI Taxonomy" id="120398"/>
    <lineage>
        <taxon>Eukaryota</taxon>
        <taxon>Sar</taxon>
        <taxon>Stramenopiles</taxon>
        <taxon>Oomycota</taxon>
        <taxon>Saprolegniomycetes</taxon>
        <taxon>Saprolegniales</taxon>
        <taxon>Verrucalvaceae</taxon>
        <taxon>Aphanomyces</taxon>
    </lineage>
</organism>
<evidence type="ECO:0000256" key="1">
    <source>
        <dbReference type="PROSITE-ProRule" id="PRU00221"/>
    </source>
</evidence>
<proteinExistence type="predicted"/>
<dbReference type="Proteomes" id="UP000332933">
    <property type="component" value="Unassembled WGS sequence"/>
</dbReference>
<feature type="compositionally biased region" description="Polar residues" evidence="2">
    <location>
        <begin position="351"/>
        <end position="368"/>
    </location>
</feature>
<keyword evidence="1" id="KW-0853">WD repeat</keyword>
<dbReference type="SUPFAM" id="SSF50978">
    <property type="entry name" value="WD40 repeat-like"/>
    <property type="match status" value="1"/>
</dbReference>
<evidence type="ECO:0000313" key="6">
    <source>
        <dbReference type="EMBL" id="VFT90406.1"/>
    </source>
</evidence>
<dbReference type="GO" id="GO:0003682">
    <property type="term" value="F:chromatin binding"/>
    <property type="evidence" value="ECO:0007669"/>
    <property type="project" value="TreeGrafter"/>
</dbReference>
<dbReference type="Pfam" id="PF24817">
    <property type="entry name" value="WD40_WDHD1_1st"/>
    <property type="match status" value="1"/>
</dbReference>
<keyword evidence="7" id="KW-1185">Reference proteome</keyword>
<name>A0A485L067_9STRA</name>
<dbReference type="InterPro" id="IPR036322">
    <property type="entry name" value="WD40_repeat_dom_sf"/>
</dbReference>
<dbReference type="PANTHER" id="PTHR19932:SF10">
    <property type="entry name" value="WD REPEAT AND HMG-BOX DNA-BINDING PROTEIN 1"/>
    <property type="match status" value="1"/>
</dbReference>
<dbReference type="EMBL" id="CAADRA010005485">
    <property type="protein sequence ID" value="VFT90406.1"/>
    <property type="molecule type" value="Genomic_DNA"/>
</dbReference>
<feature type="region of interest" description="Disordered" evidence="2">
    <location>
        <begin position="345"/>
        <end position="370"/>
    </location>
</feature>
<dbReference type="GO" id="GO:0006261">
    <property type="term" value="P:DNA-templated DNA replication"/>
    <property type="evidence" value="ECO:0007669"/>
    <property type="project" value="TreeGrafter"/>
</dbReference>
<feature type="domain" description="WDHD1/CFT4 second beta-propeller" evidence="3">
    <location>
        <begin position="436"/>
        <end position="683"/>
    </location>
</feature>
<dbReference type="GO" id="GO:0006281">
    <property type="term" value="P:DNA repair"/>
    <property type="evidence" value="ECO:0007669"/>
    <property type="project" value="TreeGrafter"/>
</dbReference>
<dbReference type="PROSITE" id="PS50294">
    <property type="entry name" value="WD_REPEATS_REGION"/>
    <property type="match status" value="1"/>
</dbReference>
<reference evidence="5" key="2">
    <citation type="submission" date="2019-06" db="EMBL/GenBank/DDBJ databases">
        <title>Genomics analysis of Aphanomyces spp. identifies a new class of oomycete effector associated with host adaptation.</title>
        <authorList>
            <person name="Gaulin E."/>
        </authorList>
    </citation>
    <scope>NUCLEOTIDE SEQUENCE</scope>
    <source>
        <strain evidence="5">CBS 578.67</strain>
    </source>
</reference>
<reference evidence="6 7" key="1">
    <citation type="submission" date="2019-03" db="EMBL/GenBank/DDBJ databases">
        <authorList>
            <person name="Gaulin E."/>
            <person name="Dumas B."/>
        </authorList>
    </citation>
    <scope>NUCLEOTIDE SEQUENCE [LARGE SCALE GENOMIC DNA]</scope>
    <source>
        <strain evidence="6">CBS 568.67</strain>
    </source>
</reference>
<dbReference type="InterPro" id="IPR057646">
    <property type="entry name" value="WD40_WDHD1_1st"/>
</dbReference>
<dbReference type="GO" id="GO:0000278">
    <property type="term" value="P:mitotic cell cycle"/>
    <property type="evidence" value="ECO:0007669"/>
    <property type="project" value="TreeGrafter"/>
</dbReference>
<dbReference type="SUPFAM" id="SSF82171">
    <property type="entry name" value="DPP6 N-terminal domain-like"/>
    <property type="match status" value="1"/>
</dbReference>
<feature type="repeat" description="WD" evidence="1">
    <location>
        <begin position="142"/>
        <end position="175"/>
    </location>
</feature>
<dbReference type="InterPro" id="IPR015943">
    <property type="entry name" value="WD40/YVTN_repeat-like_dom_sf"/>
</dbReference>
<evidence type="ECO:0000259" key="3">
    <source>
        <dbReference type="Pfam" id="PF12341"/>
    </source>
</evidence>
<gene>
    <name evidence="6" type="primary">Aste57867_13568</name>
    <name evidence="5" type="ORF">As57867_013518</name>
    <name evidence="6" type="ORF">ASTE57867_13568</name>
</gene>
<evidence type="ECO:0000313" key="5">
    <source>
        <dbReference type="EMBL" id="KAF0695617.1"/>
    </source>
</evidence>
<dbReference type="Gene3D" id="2.130.10.10">
    <property type="entry name" value="YVTN repeat-like/Quinoprotein amine dehydrogenase"/>
    <property type="match status" value="2"/>
</dbReference>
<evidence type="ECO:0000256" key="2">
    <source>
        <dbReference type="SAM" id="MobiDB-lite"/>
    </source>
</evidence>
<evidence type="ECO:0000313" key="7">
    <source>
        <dbReference type="Proteomes" id="UP000332933"/>
    </source>
</evidence>
<dbReference type="PANTHER" id="PTHR19932">
    <property type="entry name" value="WD REPEAT AND HMG-BOX DNA BINDING PROTEIN"/>
    <property type="match status" value="1"/>
</dbReference>
<dbReference type="InterPro" id="IPR022100">
    <property type="entry name" value="WDHD1/CFT4_beta-prop_2nd"/>
</dbReference>